<evidence type="ECO:0000256" key="14">
    <source>
        <dbReference type="ARBA" id="ARBA00022989"/>
    </source>
</evidence>
<dbReference type="Gene3D" id="1.20.1440.180">
    <property type="entry name" value="KEN domain"/>
    <property type="match status" value="1"/>
</dbReference>
<comment type="subcellular location">
    <subcellularLocation>
        <location evidence="2">Membrane</location>
        <topology evidence="2">Single-pass type I membrane protein</topology>
    </subcellularLocation>
</comment>
<feature type="region of interest" description="Disordered" evidence="19">
    <location>
        <begin position="609"/>
        <end position="741"/>
    </location>
</feature>
<dbReference type="AlphaFoldDB" id="A0A1Y2EWK9"/>
<feature type="domain" description="Protein kinase" evidence="21">
    <location>
        <begin position="801"/>
        <end position="1100"/>
    </location>
</feature>
<organism evidence="23 24">
    <name type="scientific">Leucosporidium creatinivorum</name>
    <dbReference type="NCBI Taxonomy" id="106004"/>
    <lineage>
        <taxon>Eukaryota</taxon>
        <taxon>Fungi</taxon>
        <taxon>Dikarya</taxon>
        <taxon>Basidiomycota</taxon>
        <taxon>Pucciniomycotina</taxon>
        <taxon>Microbotryomycetes</taxon>
        <taxon>Leucosporidiales</taxon>
        <taxon>Leucosporidium</taxon>
    </lineage>
</organism>
<feature type="compositionally biased region" description="Polar residues" evidence="19">
    <location>
        <begin position="543"/>
        <end position="560"/>
    </location>
</feature>
<dbReference type="GO" id="GO:0004674">
    <property type="term" value="F:protein serine/threonine kinase activity"/>
    <property type="evidence" value="ECO:0007669"/>
    <property type="project" value="UniProtKB-KW"/>
</dbReference>
<dbReference type="EC" id="2.7.11.1" evidence="3"/>
<dbReference type="PROSITE" id="PS51392">
    <property type="entry name" value="KEN"/>
    <property type="match status" value="1"/>
</dbReference>
<dbReference type="Gene3D" id="1.10.510.10">
    <property type="entry name" value="Transferase(Phosphotransferase) domain 1"/>
    <property type="match status" value="1"/>
</dbReference>
<feature type="region of interest" description="Disordered" evidence="19">
    <location>
        <begin position="521"/>
        <end position="560"/>
    </location>
</feature>
<feature type="domain" description="KEN" evidence="22">
    <location>
        <begin position="1103"/>
        <end position="1234"/>
    </location>
</feature>
<evidence type="ECO:0000256" key="19">
    <source>
        <dbReference type="SAM" id="MobiDB-lite"/>
    </source>
</evidence>
<evidence type="ECO:0000256" key="8">
    <source>
        <dbReference type="ARBA" id="ARBA00022729"/>
    </source>
</evidence>
<dbReference type="PROSITE" id="PS50011">
    <property type="entry name" value="PROTEIN_KINASE_DOM"/>
    <property type="match status" value="1"/>
</dbReference>
<evidence type="ECO:0000256" key="4">
    <source>
        <dbReference type="ARBA" id="ARBA00022527"/>
    </source>
</evidence>
<evidence type="ECO:0000256" key="15">
    <source>
        <dbReference type="ARBA" id="ARBA00023136"/>
    </source>
</evidence>
<feature type="compositionally biased region" description="Low complexity" evidence="19">
    <location>
        <begin position="43"/>
        <end position="62"/>
    </location>
</feature>
<dbReference type="Gene3D" id="3.30.200.20">
    <property type="entry name" value="Phosphorylase Kinase, domain 1"/>
    <property type="match status" value="1"/>
</dbReference>
<keyword evidence="5" id="KW-0808">Transferase</keyword>
<feature type="compositionally biased region" description="Pro residues" evidence="19">
    <location>
        <begin position="90"/>
        <end position="102"/>
    </location>
</feature>
<dbReference type="Proteomes" id="UP000193467">
    <property type="component" value="Unassembled WGS sequence"/>
</dbReference>
<name>A0A1Y2EWK9_9BASI</name>
<dbReference type="InterPro" id="IPR008271">
    <property type="entry name" value="Ser/Thr_kinase_AS"/>
</dbReference>
<dbReference type="SMART" id="SM00220">
    <property type="entry name" value="S_TKc"/>
    <property type="match status" value="1"/>
</dbReference>
<evidence type="ECO:0000256" key="12">
    <source>
        <dbReference type="ARBA" id="ARBA00022840"/>
    </source>
</evidence>
<keyword evidence="13" id="KW-0460">Magnesium</keyword>
<dbReference type="Pfam" id="PF06479">
    <property type="entry name" value="Ribonuc_2-5A"/>
    <property type="match status" value="1"/>
</dbReference>
<evidence type="ECO:0000256" key="16">
    <source>
        <dbReference type="ARBA" id="ARBA00023180"/>
    </source>
</evidence>
<dbReference type="GO" id="GO:0036498">
    <property type="term" value="P:IRE1-mediated unfolded protein response"/>
    <property type="evidence" value="ECO:0007669"/>
    <property type="project" value="UniProtKB-ARBA"/>
</dbReference>
<dbReference type="PANTHER" id="PTHR13954:SF6">
    <property type="entry name" value="NON-SPECIFIC SERINE_THREONINE PROTEIN KINASE"/>
    <property type="match status" value="1"/>
</dbReference>
<feature type="compositionally biased region" description="Acidic residues" evidence="19">
    <location>
        <begin position="477"/>
        <end position="490"/>
    </location>
</feature>
<comment type="caution">
    <text evidence="23">The sequence shown here is derived from an EMBL/GenBank/DDBJ whole genome shotgun (WGS) entry which is preliminary data.</text>
</comment>
<keyword evidence="12" id="KW-0067">ATP-binding</keyword>
<feature type="compositionally biased region" description="Low complexity" evidence="19">
    <location>
        <begin position="1001"/>
        <end position="1013"/>
    </location>
</feature>
<comment type="catalytic activity">
    <reaction evidence="18">
        <text>L-seryl-[protein] + ATP = O-phospho-L-seryl-[protein] + ADP + H(+)</text>
        <dbReference type="Rhea" id="RHEA:17989"/>
        <dbReference type="Rhea" id="RHEA-COMP:9863"/>
        <dbReference type="Rhea" id="RHEA-COMP:11604"/>
        <dbReference type="ChEBI" id="CHEBI:15378"/>
        <dbReference type="ChEBI" id="CHEBI:29999"/>
        <dbReference type="ChEBI" id="CHEBI:30616"/>
        <dbReference type="ChEBI" id="CHEBI:83421"/>
        <dbReference type="ChEBI" id="CHEBI:456216"/>
        <dbReference type="EC" id="2.7.11.1"/>
    </reaction>
    <physiologicalReaction direction="left-to-right" evidence="18">
        <dbReference type="Rhea" id="RHEA:17990"/>
    </physiologicalReaction>
</comment>
<comment type="cofactor">
    <cofactor evidence="1">
        <name>Mg(2+)</name>
        <dbReference type="ChEBI" id="CHEBI:18420"/>
    </cofactor>
</comment>
<evidence type="ECO:0000256" key="9">
    <source>
        <dbReference type="ARBA" id="ARBA00022741"/>
    </source>
</evidence>
<dbReference type="FunFam" id="3.30.200.20:FF:000077">
    <property type="entry name" value="Putative Serine/threonine-protein kinase/endoribonuclease IRE1"/>
    <property type="match status" value="1"/>
</dbReference>
<evidence type="ECO:0000256" key="11">
    <source>
        <dbReference type="ARBA" id="ARBA00022801"/>
    </source>
</evidence>
<feature type="chain" id="PRO_5011965775" description="non-specific serine/threonine protein kinase" evidence="20">
    <location>
        <begin position="31"/>
        <end position="1239"/>
    </location>
</feature>
<protein>
    <recommendedName>
        <fullName evidence="3">non-specific serine/threonine protein kinase</fullName>
        <ecNumber evidence="3">2.7.11.1</ecNumber>
    </recommendedName>
</protein>
<evidence type="ECO:0000256" key="2">
    <source>
        <dbReference type="ARBA" id="ARBA00004479"/>
    </source>
</evidence>
<dbReference type="InterPro" id="IPR000719">
    <property type="entry name" value="Prot_kinase_dom"/>
</dbReference>
<gene>
    <name evidence="23" type="ORF">BCR35DRAFT_305999</name>
</gene>
<evidence type="ECO:0000256" key="13">
    <source>
        <dbReference type="ARBA" id="ARBA00022842"/>
    </source>
</evidence>
<dbReference type="GO" id="GO:0016787">
    <property type="term" value="F:hydrolase activity"/>
    <property type="evidence" value="ECO:0007669"/>
    <property type="project" value="UniProtKB-KW"/>
</dbReference>
<feature type="compositionally biased region" description="Polar residues" evidence="19">
    <location>
        <begin position="988"/>
        <end position="1000"/>
    </location>
</feature>
<keyword evidence="11" id="KW-0378">Hydrolase</keyword>
<feature type="compositionally biased region" description="Basic residues" evidence="19">
    <location>
        <begin position="727"/>
        <end position="740"/>
    </location>
</feature>
<dbReference type="PANTHER" id="PTHR13954">
    <property type="entry name" value="IRE1-RELATED"/>
    <property type="match status" value="1"/>
</dbReference>
<dbReference type="GO" id="GO:0004521">
    <property type="term" value="F:RNA endonuclease activity"/>
    <property type="evidence" value="ECO:0007669"/>
    <property type="project" value="InterPro"/>
</dbReference>
<dbReference type="SUPFAM" id="SSF50998">
    <property type="entry name" value="Quinoprotein alcohol dehydrogenase-like"/>
    <property type="match status" value="1"/>
</dbReference>
<dbReference type="GO" id="GO:0070059">
    <property type="term" value="P:intrinsic apoptotic signaling pathway in response to endoplasmic reticulum stress"/>
    <property type="evidence" value="ECO:0007669"/>
    <property type="project" value="TreeGrafter"/>
</dbReference>
<dbReference type="InterPro" id="IPR010513">
    <property type="entry name" value="KEN_dom"/>
</dbReference>
<dbReference type="InParanoid" id="A0A1Y2EWK9"/>
<dbReference type="CDD" id="cd10422">
    <property type="entry name" value="RNase_Ire1"/>
    <property type="match status" value="1"/>
</dbReference>
<evidence type="ECO:0000256" key="6">
    <source>
        <dbReference type="ARBA" id="ARBA00022692"/>
    </source>
</evidence>
<keyword evidence="4" id="KW-0723">Serine/threonine-protein kinase</keyword>
<feature type="region of interest" description="Disordered" evidence="19">
    <location>
        <begin position="980"/>
        <end position="1014"/>
    </location>
</feature>
<dbReference type="STRING" id="106004.A0A1Y2EWK9"/>
<feature type="region of interest" description="Disordered" evidence="19">
    <location>
        <begin position="32"/>
        <end position="105"/>
    </location>
</feature>
<dbReference type="Pfam" id="PF00069">
    <property type="entry name" value="Pkinase"/>
    <property type="match status" value="2"/>
</dbReference>
<dbReference type="InterPro" id="IPR011009">
    <property type="entry name" value="Kinase-like_dom_sf"/>
</dbReference>
<dbReference type="InterPro" id="IPR011047">
    <property type="entry name" value="Quinoprotein_ADH-like_sf"/>
</dbReference>
<evidence type="ECO:0000256" key="5">
    <source>
        <dbReference type="ARBA" id="ARBA00022679"/>
    </source>
</evidence>
<keyword evidence="10" id="KW-0418">Kinase</keyword>
<evidence type="ECO:0000256" key="3">
    <source>
        <dbReference type="ARBA" id="ARBA00012513"/>
    </source>
</evidence>
<evidence type="ECO:0000313" key="24">
    <source>
        <dbReference type="Proteomes" id="UP000193467"/>
    </source>
</evidence>
<keyword evidence="7" id="KW-0479">Metal-binding</keyword>
<keyword evidence="6" id="KW-0812">Transmembrane</keyword>
<sequence>MAPTRPVQWTKLCWLLLFTVLSFQPPPAAVQPNNLAPTPPNRPAGSAAGAGAGAAPAAYSPPRNRKAPGRPSPLQHPLPEAIRSFRFNAPPSPSANPTPPTDPELDHLVLSPLVLAVTVDGHVHALQRETGQWVWTLHDDGGIALGGATKAEQRQRLKAGEAVGGPLVKAATRRKMANAGGAAAANGTGLILTDDYELEDEMYVIEPFSGGDIYLHTRNSDGEGELEKLPLSMQELVARSPFSFPSPSSRMFIGKKDTKFVGVDLRTGRLVGVFGADAGWCEWDEQREGRVLREEEYDEEISRRPEDLLYMARTEYHLSIFAKNSAVPLQTLTYTTYTTSSLGSTLQSEWTRTPDSRYLQPMHDGSLLCFVAGVPGVHWSIDFEVPVVSVFDVALTTAMDGNGESAQPLLFEHPHPLLVDEELPLDFEQLSLLPATTYLGRIGNDLFAMSRDHFPLVTFSPPNELLVDGIDAGEGAGMDEDSGTPEDGEDGSPQPAAACRGIDCLLGRHVLRPGVSSGVVDATIDGPSPPLLIEGPSQPPRSAPTSATPNRSSPHFPNRSTVLASLSKPVRKISNGDANPTLFVTLLAVLGYLYARKLWTGKSKLEDGVAAPVEPTKAKRSPSPVVDQKIDVLPPTPGDDLPLPPLDPSSPTPSTPPTPALPLSPSGSPIRARSSSLSQTLSQSPIISALKELPPLPPQDDNVVNGDAEGEGDSDGGEGKAGEGAPRKKGRRRRGKKTKKNAVAVVEPVGLAMYGEGEGVGDKELEGLRLSEADIKEEGSEEGPAVDVVRLGEPQTIGGLSVSETILGYGSHGTVVLRGEFQGRAVAVKRLLKDFVTIATHEVALLQESDDHPHVIRYFCKEQRDTFLYIALELCPASLFDLIDQPSSFPELVRDLDSKRALKQIASGIRHLHKLKIVHRDIKPQNILVSTSRQGGKGVRMLISDFGLCKKLDLDESSFQQTVNHAAGSFGYRAPEVLRGQVDPNDAGTPSHSTNGVHSLTSTSTGSAGATTTDPSMRLTRSIDIFSLGCIFYYVLTGGEHPFGGRYEREMNILQGKISLERLDGLGEEAVEVQDLITRMVASDPRERPSAEAVLLHPFFWNAQKRLLFICDASDRFEIMERDPPTPTLVTLEERGLEIVGDDWQKAIDRTLLDNLGKYRKYDGRSVRDLLRVLRNKKHHYQDLPEAVRKNLGDLPGGFLSYFTTRFPHLLLHVFSTVEQHLSDEAMFASTFRIPDEEQ</sequence>
<evidence type="ECO:0000259" key="22">
    <source>
        <dbReference type="PROSITE" id="PS51392"/>
    </source>
</evidence>
<keyword evidence="15" id="KW-0472">Membrane</keyword>
<keyword evidence="24" id="KW-1185">Reference proteome</keyword>
<dbReference type="SMART" id="SM00580">
    <property type="entry name" value="PUG"/>
    <property type="match status" value="1"/>
</dbReference>
<accession>A0A1Y2EWK9</accession>
<evidence type="ECO:0000256" key="20">
    <source>
        <dbReference type="SAM" id="SignalP"/>
    </source>
</evidence>
<dbReference type="GO" id="GO:0005524">
    <property type="term" value="F:ATP binding"/>
    <property type="evidence" value="ECO:0007669"/>
    <property type="project" value="UniProtKB-KW"/>
</dbReference>
<dbReference type="PROSITE" id="PS00108">
    <property type="entry name" value="PROTEIN_KINASE_ST"/>
    <property type="match status" value="1"/>
</dbReference>
<dbReference type="FunCoup" id="A0A1Y2EWK9">
    <property type="interactions" value="108"/>
</dbReference>
<keyword evidence="8 20" id="KW-0732">Signal</keyword>
<dbReference type="InterPro" id="IPR045133">
    <property type="entry name" value="IRE1/2-like"/>
</dbReference>
<dbReference type="SUPFAM" id="SSF56112">
    <property type="entry name" value="Protein kinase-like (PK-like)"/>
    <property type="match status" value="1"/>
</dbReference>
<keyword evidence="9" id="KW-0547">Nucleotide-binding</keyword>
<dbReference type="GO" id="GO:1990604">
    <property type="term" value="C:IRE1-TRAF2-ASK1 complex"/>
    <property type="evidence" value="ECO:0007669"/>
    <property type="project" value="TreeGrafter"/>
</dbReference>
<dbReference type="GO" id="GO:0051082">
    <property type="term" value="F:unfolded protein binding"/>
    <property type="evidence" value="ECO:0007669"/>
    <property type="project" value="TreeGrafter"/>
</dbReference>
<evidence type="ECO:0000313" key="23">
    <source>
        <dbReference type="EMBL" id="ORY75948.1"/>
    </source>
</evidence>
<evidence type="ECO:0000256" key="10">
    <source>
        <dbReference type="ARBA" id="ARBA00022777"/>
    </source>
</evidence>
<feature type="compositionally biased region" description="Pro residues" evidence="19">
    <location>
        <begin position="634"/>
        <end position="662"/>
    </location>
</feature>
<dbReference type="EMBL" id="MCGR01000036">
    <property type="protein sequence ID" value="ORY75948.1"/>
    <property type="molecule type" value="Genomic_DNA"/>
</dbReference>
<keyword evidence="16" id="KW-0325">Glycoprotein</keyword>
<dbReference type="CDD" id="cd13982">
    <property type="entry name" value="STKc_IRE1"/>
    <property type="match status" value="1"/>
</dbReference>
<dbReference type="FunFam" id="1.20.1440.180:FF:000002">
    <property type="entry name" value="Serine/threonine-protein kinase/endoribonuclease IRE1"/>
    <property type="match status" value="1"/>
</dbReference>
<feature type="signal peptide" evidence="20">
    <location>
        <begin position="1"/>
        <end position="30"/>
    </location>
</feature>
<keyword evidence="14" id="KW-1133">Transmembrane helix</keyword>
<evidence type="ECO:0000256" key="18">
    <source>
        <dbReference type="ARBA" id="ARBA00048977"/>
    </source>
</evidence>
<evidence type="ECO:0000256" key="7">
    <source>
        <dbReference type="ARBA" id="ARBA00022723"/>
    </source>
</evidence>
<dbReference type="FunFam" id="1.10.510.10:FF:000572">
    <property type="entry name" value="Serine/threonine-protein kinase/endoribonuclease IRE1"/>
    <property type="match status" value="1"/>
</dbReference>
<evidence type="ECO:0000259" key="21">
    <source>
        <dbReference type="PROSITE" id="PS50011"/>
    </source>
</evidence>
<dbReference type="GO" id="GO:0006397">
    <property type="term" value="P:mRNA processing"/>
    <property type="evidence" value="ECO:0007669"/>
    <property type="project" value="InterPro"/>
</dbReference>
<reference evidence="23 24" key="1">
    <citation type="submission" date="2016-07" db="EMBL/GenBank/DDBJ databases">
        <title>Pervasive Adenine N6-methylation of Active Genes in Fungi.</title>
        <authorList>
            <consortium name="DOE Joint Genome Institute"/>
            <person name="Mondo S.J."/>
            <person name="Dannebaum R.O."/>
            <person name="Kuo R.C."/>
            <person name="Labutti K."/>
            <person name="Haridas S."/>
            <person name="Kuo A."/>
            <person name="Salamov A."/>
            <person name="Ahrendt S.R."/>
            <person name="Lipzen A."/>
            <person name="Sullivan W."/>
            <person name="Andreopoulos W.B."/>
            <person name="Clum A."/>
            <person name="Lindquist E."/>
            <person name="Daum C."/>
            <person name="Ramamoorthy G.K."/>
            <person name="Gryganskyi A."/>
            <person name="Culley D."/>
            <person name="Magnuson J.K."/>
            <person name="James T.Y."/>
            <person name="O'Malley M.A."/>
            <person name="Stajich J.E."/>
            <person name="Spatafora J.W."/>
            <person name="Visel A."/>
            <person name="Grigoriev I.V."/>
        </authorList>
    </citation>
    <scope>NUCLEOTIDE SEQUENCE [LARGE SCALE GENOMIC DNA]</scope>
    <source>
        <strain evidence="23 24">62-1032</strain>
    </source>
</reference>
<evidence type="ECO:0000256" key="1">
    <source>
        <dbReference type="ARBA" id="ARBA00001946"/>
    </source>
</evidence>
<feature type="region of interest" description="Disordered" evidence="19">
    <location>
        <begin position="468"/>
        <end position="497"/>
    </location>
</feature>
<evidence type="ECO:0000256" key="17">
    <source>
        <dbReference type="ARBA" id="ARBA00048659"/>
    </source>
</evidence>
<proteinExistence type="predicted"/>
<comment type="catalytic activity">
    <reaction evidence="17">
        <text>L-threonyl-[protein] + ATP = O-phospho-L-threonyl-[protein] + ADP + H(+)</text>
        <dbReference type="Rhea" id="RHEA:46608"/>
        <dbReference type="Rhea" id="RHEA-COMP:11060"/>
        <dbReference type="Rhea" id="RHEA-COMP:11605"/>
        <dbReference type="ChEBI" id="CHEBI:15378"/>
        <dbReference type="ChEBI" id="CHEBI:30013"/>
        <dbReference type="ChEBI" id="CHEBI:30616"/>
        <dbReference type="ChEBI" id="CHEBI:61977"/>
        <dbReference type="ChEBI" id="CHEBI:456216"/>
        <dbReference type="EC" id="2.7.11.1"/>
    </reaction>
    <physiologicalReaction direction="left-to-right" evidence="17">
        <dbReference type="Rhea" id="RHEA:46609"/>
    </physiologicalReaction>
</comment>
<dbReference type="InterPro" id="IPR038357">
    <property type="entry name" value="KEN_sf"/>
</dbReference>
<dbReference type="OrthoDB" id="63989at2759"/>
<feature type="compositionally biased region" description="Low complexity" evidence="19">
    <location>
        <begin position="663"/>
        <end position="688"/>
    </location>
</feature>
<dbReference type="GO" id="GO:0046872">
    <property type="term" value="F:metal ion binding"/>
    <property type="evidence" value="ECO:0007669"/>
    <property type="project" value="UniProtKB-KW"/>
</dbReference>